<feature type="compositionally biased region" description="Polar residues" evidence="1">
    <location>
        <begin position="133"/>
        <end position="143"/>
    </location>
</feature>
<evidence type="ECO:0000256" key="1">
    <source>
        <dbReference type="SAM" id="MobiDB-lite"/>
    </source>
</evidence>
<reference evidence="2" key="1">
    <citation type="submission" date="2012-05" db="EMBL/GenBank/DDBJ databases">
        <authorList>
            <person name="Krishnakumar V."/>
            <person name="Cheung F."/>
            <person name="Xiao Y."/>
            <person name="Chan A."/>
            <person name="Moskal W.A."/>
            <person name="Town C.D."/>
        </authorList>
    </citation>
    <scope>NUCLEOTIDE SEQUENCE</scope>
</reference>
<dbReference type="EMBL" id="BT135208">
    <property type="protein sequence ID" value="AFK35003.1"/>
    <property type="molecule type" value="mRNA"/>
</dbReference>
<accession>I3S411</accession>
<organism evidence="2">
    <name type="scientific">Lotus japonicus</name>
    <name type="common">Lotus corniculatus var. japonicus</name>
    <dbReference type="NCBI Taxonomy" id="34305"/>
    <lineage>
        <taxon>Eukaryota</taxon>
        <taxon>Viridiplantae</taxon>
        <taxon>Streptophyta</taxon>
        <taxon>Embryophyta</taxon>
        <taxon>Tracheophyta</taxon>
        <taxon>Spermatophyta</taxon>
        <taxon>Magnoliopsida</taxon>
        <taxon>eudicotyledons</taxon>
        <taxon>Gunneridae</taxon>
        <taxon>Pentapetalae</taxon>
        <taxon>rosids</taxon>
        <taxon>fabids</taxon>
        <taxon>Fabales</taxon>
        <taxon>Fabaceae</taxon>
        <taxon>Papilionoideae</taxon>
        <taxon>50 kb inversion clade</taxon>
        <taxon>NPAAA clade</taxon>
        <taxon>Hologalegina</taxon>
        <taxon>robinioid clade</taxon>
        <taxon>Loteae</taxon>
        <taxon>Lotus</taxon>
    </lineage>
</organism>
<feature type="region of interest" description="Disordered" evidence="1">
    <location>
        <begin position="1"/>
        <end position="143"/>
    </location>
</feature>
<proteinExistence type="evidence at transcript level"/>
<name>I3S411_LOTJA</name>
<dbReference type="AlphaFoldDB" id="I3S411"/>
<feature type="compositionally biased region" description="Polar residues" evidence="1">
    <location>
        <begin position="48"/>
        <end position="62"/>
    </location>
</feature>
<protein>
    <submittedName>
        <fullName evidence="2">Uncharacterized protein</fullName>
    </submittedName>
</protein>
<sequence>MNSQGQEKDSTELPKTSRRHSNSKMNIIESQAKEKSDRPKHTKRSSKHSQPNSDSDYIQLQGSGELPPTGLPESPKKGRSKKTKDASGGGDSSKTRSKPHSRELNSNEGSHSRSSSKSRNKNRANEEDEQVERSNMNSMQTNQ</sequence>
<evidence type="ECO:0000313" key="2">
    <source>
        <dbReference type="EMBL" id="AFK35003.1"/>
    </source>
</evidence>
<feature type="compositionally biased region" description="Basic and acidic residues" evidence="1">
    <location>
        <begin position="1"/>
        <end position="12"/>
    </location>
</feature>